<name>A0A8X7WI49_BRACI</name>
<proteinExistence type="predicted"/>
<keyword evidence="2" id="KW-1185">Reference proteome</keyword>
<reference evidence="1 2" key="1">
    <citation type="submission" date="2020-02" db="EMBL/GenBank/DDBJ databases">
        <authorList>
            <person name="Ma Q."/>
            <person name="Huang Y."/>
            <person name="Song X."/>
            <person name="Pei D."/>
        </authorList>
    </citation>
    <scope>NUCLEOTIDE SEQUENCE [LARGE SCALE GENOMIC DNA]</scope>
    <source>
        <strain evidence="1">Sxm20200214</strain>
        <tissue evidence="1">Leaf</tissue>
    </source>
</reference>
<gene>
    <name evidence="1" type="ORF">Bca52824_002469</name>
</gene>
<comment type="caution">
    <text evidence="1">The sequence shown here is derived from an EMBL/GenBank/DDBJ whole genome shotgun (WGS) entry which is preliminary data.</text>
</comment>
<dbReference type="EMBL" id="JAAMPC010000001">
    <property type="protein sequence ID" value="KAG2331289.1"/>
    <property type="molecule type" value="Genomic_DNA"/>
</dbReference>
<accession>A0A8X7WI49</accession>
<evidence type="ECO:0000313" key="1">
    <source>
        <dbReference type="EMBL" id="KAG2331289.1"/>
    </source>
</evidence>
<sequence>MGFEQSEVRVASVDEQDWDDVDPTHSTLEGISSLMEKSRASGMTFMIPRSDQRPWNPSVGYCGVYESFLGKIQSCGADGVVVEVITERDLTLSPPRDDLLSRVNQFGSTFGTVDSAAVVAIRSPILHGKSLITALD</sequence>
<dbReference type="Proteomes" id="UP000886595">
    <property type="component" value="Unassembled WGS sequence"/>
</dbReference>
<organism evidence="1 2">
    <name type="scientific">Brassica carinata</name>
    <name type="common">Ethiopian mustard</name>
    <name type="synonym">Abyssinian cabbage</name>
    <dbReference type="NCBI Taxonomy" id="52824"/>
    <lineage>
        <taxon>Eukaryota</taxon>
        <taxon>Viridiplantae</taxon>
        <taxon>Streptophyta</taxon>
        <taxon>Embryophyta</taxon>
        <taxon>Tracheophyta</taxon>
        <taxon>Spermatophyta</taxon>
        <taxon>Magnoliopsida</taxon>
        <taxon>eudicotyledons</taxon>
        <taxon>Gunneridae</taxon>
        <taxon>Pentapetalae</taxon>
        <taxon>rosids</taxon>
        <taxon>malvids</taxon>
        <taxon>Brassicales</taxon>
        <taxon>Brassicaceae</taxon>
        <taxon>Brassiceae</taxon>
        <taxon>Brassica</taxon>
    </lineage>
</organism>
<dbReference type="OrthoDB" id="1113395at2759"/>
<dbReference type="AlphaFoldDB" id="A0A8X7WI49"/>
<protein>
    <submittedName>
        <fullName evidence="1">Uncharacterized protein</fullName>
    </submittedName>
</protein>
<evidence type="ECO:0000313" key="2">
    <source>
        <dbReference type="Proteomes" id="UP000886595"/>
    </source>
</evidence>